<keyword evidence="3" id="KW-1185">Reference proteome</keyword>
<dbReference type="Pfam" id="PF08858">
    <property type="entry name" value="IDEAL"/>
    <property type="match status" value="1"/>
</dbReference>
<name>A0A0A5G2C7_9BACI</name>
<evidence type="ECO:0000259" key="1">
    <source>
        <dbReference type="SMART" id="SM00914"/>
    </source>
</evidence>
<evidence type="ECO:0000313" key="2">
    <source>
        <dbReference type="EMBL" id="KGX85303.1"/>
    </source>
</evidence>
<dbReference type="eggNOG" id="ENOG50330KM">
    <property type="taxonomic scope" value="Bacteria"/>
</dbReference>
<gene>
    <name evidence="2" type="ORF">N784_09690</name>
</gene>
<dbReference type="AlphaFoldDB" id="A0A0A5G2C7"/>
<reference evidence="2 3" key="1">
    <citation type="submission" date="2013-08" db="EMBL/GenBank/DDBJ databases">
        <authorList>
            <person name="Huang J."/>
            <person name="Wang G."/>
        </authorList>
    </citation>
    <scope>NUCLEOTIDE SEQUENCE [LARGE SCALE GENOMIC DNA]</scope>
    <source>
        <strain evidence="2 3">JSM 072002</strain>
    </source>
</reference>
<dbReference type="STRING" id="1385512.N784_09690"/>
<sequence length="80" mass="9536">MKKQKVSYQIKSTFMKGKKKVTAKKEVAFELKLASVLVLDELCYMWNKHHIEAQLNDAIDQQDKERFMELSELYKPFTHE</sequence>
<dbReference type="Proteomes" id="UP000030401">
    <property type="component" value="Unassembled WGS sequence"/>
</dbReference>
<dbReference type="EMBL" id="AVPG01000024">
    <property type="protein sequence ID" value="KGX85303.1"/>
    <property type="molecule type" value="Genomic_DNA"/>
</dbReference>
<dbReference type="SMART" id="SM00914">
    <property type="entry name" value="IDEAL"/>
    <property type="match status" value="1"/>
</dbReference>
<dbReference type="OrthoDB" id="2691639at2"/>
<evidence type="ECO:0000313" key="3">
    <source>
        <dbReference type="Proteomes" id="UP000030401"/>
    </source>
</evidence>
<dbReference type="InterPro" id="IPR027393">
    <property type="entry name" value="Virus_scaffolding_prot_C"/>
</dbReference>
<feature type="domain" description="IDEAL" evidence="1">
    <location>
        <begin position="38"/>
        <end position="74"/>
    </location>
</feature>
<dbReference type="InterPro" id="IPR014957">
    <property type="entry name" value="IDEAL_dom"/>
</dbReference>
<proteinExistence type="predicted"/>
<protein>
    <recommendedName>
        <fullName evidence="1">IDEAL domain-containing protein</fullName>
    </recommendedName>
</protein>
<comment type="caution">
    <text evidence="2">The sequence shown here is derived from an EMBL/GenBank/DDBJ whole genome shotgun (WGS) entry which is preliminary data.</text>
</comment>
<dbReference type="Gene3D" id="4.10.810.10">
    <property type="entry name" value="Virus Scaffolding Protein, Chain A"/>
    <property type="match status" value="1"/>
</dbReference>
<accession>A0A0A5G2C7</accession>
<organism evidence="2 3">
    <name type="scientific">Pontibacillus litoralis JSM 072002</name>
    <dbReference type="NCBI Taxonomy" id="1385512"/>
    <lineage>
        <taxon>Bacteria</taxon>
        <taxon>Bacillati</taxon>
        <taxon>Bacillota</taxon>
        <taxon>Bacilli</taxon>
        <taxon>Bacillales</taxon>
        <taxon>Bacillaceae</taxon>
        <taxon>Pontibacillus</taxon>
    </lineage>
</organism>
<dbReference type="RefSeq" id="WP_036835649.1">
    <property type="nucleotide sequence ID" value="NZ_AVPG01000024.1"/>
</dbReference>